<feature type="coiled-coil region" evidence="1">
    <location>
        <begin position="86"/>
        <end position="113"/>
    </location>
</feature>
<evidence type="ECO:0000313" key="3">
    <source>
        <dbReference type="EnsemblMetazoa" id="SMAR001451-PA"/>
    </source>
</evidence>
<reference evidence="3" key="2">
    <citation type="submission" date="2015-02" db="UniProtKB">
        <authorList>
            <consortium name="EnsemblMetazoa"/>
        </authorList>
    </citation>
    <scope>IDENTIFICATION</scope>
</reference>
<evidence type="ECO:0000259" key="2">
    <source>
        <dbReference type="Pfam" id="PF25597"/>
    </source>
</evidence>
<keyword evidence="4" id="KW-1185">Reference proteome</keyword>
<proteinExistence type="predicted"/>
<evidence type="ECO:0000313" key="4">
    <source>
        <dbReference type="Proteomes" id="UP000014500"/>
    </source>
</evidence>
<dbReference type="HOGENOM" id="CLU_593559_0_0_1"/>
<name>T1IKK1_STRMM</name>
<sequence>MTPKSLSAAAESFYAAKEVRKVTSPVRDVVRESKFTYVSQKPLVPHAAGIQRELPTSYRSKASFGALLVFTLLREASLVETFYGIRRLENEELDTFISRLEKAEDDLITANAKLKPEDQIKAYILLSRVGKDFELQIQSIYQWQKVNFTYKKVQEALLLENNRRKLSEKSLEAATAYSLSLKGHSVGVVVAEEDAEVGVKRLVYRLKGTSHSLHVSLAHLKIPGSLAYVHVPKPSRRDKLESRAWKGIMVGYAMGTREFRIWDPISGDVYEFKHVKFDETRLYKDVVQTHVGDSPFETCVVCLRPPRAFKRPGTYAESRRQFRDVVRESKSTHVSQKPLVPYTAGIQRRHPTSHRSKAPFGAHLVFHPIALSIMSVKDITKSAASGVNKLDRTNYLQWTIDVQLLLEEKGLWKFARGKQVEPLATASAAEREKYEKDKNKSRAIVLQCLVPRLQSAAMKHR</sequence>
<dbReference type="AlphaFoldDB" id="T1IKK1"/>
<dbReference type="EMBL" id="JH430546">
    <property type="status" value="NOT_ANNOTATED_CDS"/>
    <property type="molecule type" value="Genomic_DNA"/>
</dbReference>
<dbReference type="PhylomeDB" id="T1IKK1"/>
<keyword evidence="1" id="KW-0175">Coiled coil</keyword>
<dbReference type="EnsemblMetazoa" id="SMAR001451-RA">
    <property type="protein sequence ID" value="SMAR001451-PA"/>
    <property type="gene ID" value="SMAR001451"/>
</dbReference>
<accession>T1IKK1</accession>
<evidence type="ECO:0000256" key="1">
    <source>
        <dbReference type="SAM" id="Coils"/>
    </source>
</evidence>
<dbReference type="Pfam" id="PF25597">
    <property type="entry name" value="SH3_retrovirus"/>
    <property type="match status" value="1"/>
</dbReference>
<dbReference type="eggNOG" id="KOG0017">
    <property type="taxonomic scope" value="Eukaryota"/>
</dbReference>
<protein>
    <recommendedName>
        <fullName evidence="2">Retroviral polymerase SH3-like domain-containing protein</fullName>
    </recommendedName>
</protein>
<dbReference type="InterPro" id="IPR057670">
    <property type="entry name" value="SH3_retrovirus"/>
</dbReference>
<dbReference type="Proteomes" id="UP000014500">
    <property type="component" value="Unassembled WGS sequence"/>
</dbReference>
<organism evidence="3 4">
    <name type="scientific">Strigamia maritima</name>
    <name type="common">European centipede</name>
    <name type="synonym">Geophilus maritimus</name>
    <dbReference type="NCBI Taxonomy" id="126957"/>
    <lineage>
        <taxon>Eukaryota</taxon>
        <taxon>Metazoa</taxon>
        <taxon>Ecdysozoa</taxon>
        <taxon>Arthropoda</taxon>
        <taxon>Myriapoda</taxon>
        <taxon>Chilopoda</taxon>
        <taxon>Pleurostigmophora</taxon>
        <taxon>Geophilomorpha</taxon>
        <taxon>Linotaeniidae</taxon>
        <taxon>Strigamia</taxon>
    </lineage>
</organism>
<feature type="domain" description="Retroviral polymerase SH3-like" evidence="2">
    <location>
        <begin position="225"/>
        <end position="287"/>
    </location>
</feature>
<reference evidence="4" key="1">
    <citation type="submission" date="2011-05" db="EMBL/GenBank/DDBJ databases">
        <authorList>
            <person name="Richards S.R."/>
            <person name="Qu J."/>
            <person name="Jiang H."/>
            <person name="Jhangiani S.N."/>
            <person name="Agravi P."/>
            <person name="Goodspeed R."/>
            <person name="Gross S."/>
            <person name="Mandapat C."/>
            <person name="Jackson L."/>
            <person name="Mathew T."/>
            <person name="Pu L."/>
            <person name="Thornton R."/>
            <person name="Saada N."/>
            <person name="Wilczek-Boney K.B."/>
            <person name="Lee S."/>
            <person name="Kovar C."/>
            <person name="Wu Y."/>
            <person name="Scherer S.E."/>
            <person name="Worley K.C."/>
            <person name="Muzny D.M."/>
            <person name="Gibbs R."/>
        </authorList>
    </citation>
    <scope>NUCLEOTIDE SEQUENCE</scope>
    <source>
        <strain evidence="4">Brora</strain>
    </source>
</reference>